<dbReference type="InterPro" id="IPR035423">
    <property type="entry name" value="M60-like_N"/>
</dbReference>
<dbReference type="SUPFAM" id="SSF49785">
    <property type="entry name" value="Galactose-binding domain-like"/>
    <property type="match status" value="1"/>
</dbReference>
<dbReference type="PANTHER" id="PTHR15730:SF5">
    <property type="entry name" value="SI:CH211-210B2.2-RELATED"/>
    <property type="match status" value="1"/>
</dbReference>
<organism evidence="3 4">
    <name type="scientific">Pedobacter caeni</name>
    <dbReference type="NCBI Taxonomy" id="288992"/>
    <lineage>
        <taxon>Bacteria</taxon>
        <taxon>Pseudomonadati</taxon>
        <taxon>Bacteroidota</taxon>
        <taxon>Sphingobacteriia</taxon>
        <taxon>Sphingobacteriales</taxon>
        <taxon>Sphingobacteriaceae</taxon>
        <taxon>Pedobacter</taxon>
    </lineage>
</organism>
<dbReference type="Proteomes" id="UP000184287">
    <property type="component" value="Unassembled WGS sequence"/>
</dbReference>
<dbReference type="Gene3D" id="2.60.120.260">
    <property type="entry name" value="Galactose-binding domain-like"/>
    <property type="match status" value="1"/>
</dbReference>
<dbReference type="PROSITE" id="PS51257">
    <property type="entry name" value="PROKAR_LIPOPROTEIN"/>
    <property type="match status" value="1"/>
</dbReference>
<proteinExistence type="predicted"/>
<dbReference type="OrthoDB" id="606623at2"/>
<evidence type="ECO:0000259" key="1">
    <source>
        <dbReference type="PROSITE" id="PS50022"/>
    </source>
</evidence>
<dbReference type="Gene3D" id="1.10.390.30">
    <property type="entry name" value="Peptidase M60, enhancin-like domain 3"/>
    <property type="match status" value="1"/>
</dbReference>
<evidence type="ECO:0000313" key="4">
    <source>
        <dbReference type="Proteomes" id="UP000184287"/>
    </source>
</evidence>
<dbReference type="InterPro" id="IPR042279">
    <property type="entry name" value="Pep_M60_3"/>
</dbReference>
<dbReference type="Pfam" id="PF00754">
    <property type="entry name" value="F5_F8_type_C"/>
    <property type="match status" value="1"/>
</dbReference>
<gene>
    <name evidence="3" type="ORF">SAMN04488522_10956</name>
</gene>
<feature type="domain" description="F5/8 type C" evidence="1">
    <location>
        <begin position="484"/>
        <end position="631"/>
    </location>
</feature>
<dbReference type="PANTHER" id="PTHR15730">
    <property type="entry name" value="EXPERIMENTAL AUTOIMMUNE PROSTATITIS ANTIGEN 2-RELATED"/>
    <property type="match status" value="1"/>
</dbReference>
<feature type="domain" description="Peptidase M60" evidence="2">
    <location>
        <begin position="101"/>
        <end position="412"/>
    </location>
</feature>
<accession>A0A1M5P9T3</accession>
<dbReference type="EMBL" id="FQUQ01000009">
    <property type="protein sequence ID" value="SHG98219.1"/>
    <property type="molecule type" value="Genomic_DNA"/>
</dbReference>
<evidence type="ECO:0000259" key="2">
    <source>
        <dbReference type="PROSITE" id="PS51723"/>
    </source>
</evidence>
<dbReference type="Pfam" id="PF13402">
    <property type="entry name" value="Peptidase_M60"/>
    <property type="match status" value="1"/>
</dbReference>
<dbReference type="STRING" id="288992.SAMN04488522_10956"/>
<dbReference type="Gene3D" id="2.60.120.1250">
    <property type="entry name" value="Peptidase M60, enhancin-like domain 1"/>
    <property type="match status" value="1"/>
</dbReference>
<protein>
    <submittedName>
        <fullName evidence="3">F5/8 type C domain-containing protein</fullName>
    </submittedName>
</protein>
<dbReference type="RefSeq" id="WP_159441184.1">
    <property type="nucleotide sequence ID" value="NZ_FQUQ01000009.1"/>
</dbReference>
<evidence type="ECO:0000313" key="3">
    <source>
        <dbReference type="EMBL" id="SHG98219.1"/>
    </source>
</evidence>
<dbReference type="AlphaFoldDB" id="A0A1M5P9T3"/>
<keyword evidence="4" id="KW-1185">Reference proteome</keyword>
<dbReference type="Gene3D" id="3.40.390.80">
    <property type="entry name" value="Peptidase M60, enhancin-like domain 2"/>
    <property type="match status" value="1"/>
</dbReference>
<name>A0A1M5P9T3_9SPHI</name>
<dbReference type="Pfam" id="PF17291">
    <property type="entry name" value="M60-like_N"/>
    <property type="match status" value="1"/>
</dbReference>
<dbReference type="PROSITE" id="PS51723">
    <property type="entry name" value="PEPTIDASE_M60"/>
    <property type="match status" value="1"/>
</dbReference>
<reference evidence="4" key="1">
    <citation type="submission" date="2016-11" db="EMBL/GenBank/DDBJ databases">
        <authorList>
            <person name="Varghese N."/>
            <person name="Submissions S."/>
        </authorList>
    </citation>
    <scope>NUCLEOTIDE SEQUENCE [LARGE SCALE GENOMIC DNA]</scope>
    <source>
        <strain evidence="4">DSM 16990</strain>
    </source>
</reference>
<dbReference type="InterPro" id="IPR051244">
    <property type="entry name" value="TCAF"/>
</dbReference>
<dbReference type="InterPro" id="IPR031161">
    <property type="entry name" value="Peptidase_M60_dom"/>
</dbReference>
<dbReference type="SMART" id="SM01276">
    <property type="entry name" value="M60-like"/>
    <property type="match status" value="1"/>
</dbReference>
<dbReference type="InterPro" id="IPR008979">
    <property type="entry name" value="Galactose-bd-like_sf"/>
</dbReference>
<sequence>MKSYNLLFKISCFAFLLSFVSCKKYGYNFEDGTNKPNDNPPTEIKIDTAMSRIDRSLYSRARIFPGMAEAQEVRLKDAKLTMNFNFTLVSATDLRMSIVPLPQFSTGFWAPAGELIKIVVPEGALGLNVQVGAHTDDLSSKSPLKRDPLITTKKQLFPGVNYVRNLYGGTVYINASVAIAQPVELSFTGVIKAPDFVLGETTDAQFMGMVKASSVPWLELRGKHVIFTLPRESFLRFPLLNPTALMTEWDVVMEKDYNEWMGLSDNSPKMKHRSPQMPWRVVLDIQPSLGYAHSNYPVVAQLDDNWFTEFTTLAELKNGGNWGYYHEIGHNCQQNAMWSWGGLGETTNNLFVFKGARRNGTVAKHDALKTQFPLALAWAAVSSTPDAAKNFNTNADPFFKILPFVQVFEKLGYGAMTRLYTEARDAERYSVNDQDRQDFVYEQFSAFAQKDLQTFFDAYNIKISIQSRTKMATLYPELTTQIWTYNPLTQTGGTAAIVPTYTASSTQSNEGSIAAMFDGNNTTYWHSQYSPAPAAAQLKPYTVTIDTKKQTAAKGMYFFPRNSTAQRPKTTDVFVSQDNITYTLVGTTVIANAFERHNFNFPEAQKARFYRFVIKDMWSTGANVAMSEVGFIN</sequence>
<dbReference type="PROSITE" id="PS50022">
    <property type="entry name" value="FA58C_3"/>
    <property type="match status" value="1"/>
</dbReference>
<dbReference type="InterPro" id="IPR000421">
    <property type="entry name" value="FA58C"/>
</dbReference>